<dbReference type="STRING" id="320497.A0U93_01720"/>
<name>A0A1U9KM56_9PROT</name>
<dbReference type="InterPro" id="IPR034756">
    <property type="entry name" value="T2SSM_b"/>
</dbReference>
<dbReference type="Proteomes" id="UP000188604">
    <property type="component" value="Chromosome"/>
</dbReference>
<keyword evidence="2" id="KW-1185">Reference proteome</keyword>
<dbReference type="InterPro" id="IPR014717">
    <property type="entry name" value="Transl_elong_EF1B/ribsomal_bS6"/>
</dbReference>
<dbReference type="Pfam" id="PF10741">
    <property type="entry name" value="T2SSM_b"/>
    <property type="match status" value="1"/>
</dbReference>
<evidence type="ECO:0000313" key="1">
    <source>
        <dbReference type="EMBL" id="AQS86876.1"/>
    </source>
</evidence>
<gene>
    <name evidence="1" type="ORF">A0U93_01720</name>
</gene>
<reference evidence="1 2" key="1">
    <citation type="submission" date="2016-03" db="EMBL/GenBank/DDBJ databases">
        <title>Acetic acid bacteria sequencing.</title>
        <authorList>
            <person name="Brandt J."/>
            <person name="Jakob F."/>
            <person name="Vogel R.F."/>
        </authorList>
    </citation>
    <scope>NUCLEOTIDE SEQUENCE [LARGE SCALE GENOMIC DNA]</scope>
    <source>
        <strain evidence="1 2">NBRC 101099</strain>
    </source>
</reference>
<organism evidence="1 2">
    <name type="scientific">Neoasaia chiangmaiensis</name>
    <dbReference type="NCBI Taxonomy" id="320497"/>
    <lineage>
        <taxon>Bacteria</taxon>
        <taxon>Pseudomonadati</taxon>
        <taxon>Pseudomonadota</taxon>
        <taxon>Alphaproteobacteria</taxon>
        <taxon>Acetobacterales</taxon>
        <taxon>Acetobacteraceae</taxon>
        <taxon>Neoasaia</taxon>
    </lineage>
</organism>
<dbReference type="KEGG" id="nch:A0U93_01720"/>
<proteinExistence type="predicted"/>
<dbReference type="Gene3D" id="3.30.70.60">
    <property type="match status" value="1"/>
</dbReference>
<accession>A0A1U9KM56</accession>
<sequence length="192" mass="20526">MPEGRLGQVAALGLLALILALLWSLVFGPLLSTYAQRTDALTLQRQLAEHMAALVHAVPRLEQEKAALPVKTDFLVAGNTVAIASANLEDNLQKAAASVHATIVSVENTPISTSGPSSRIGVHIVLDATFDSLVRLVALLEQSSPVVAMDDIHIGVSDDSDNPTSAMRIDMTVYAFRHDGPDFPIIREKTEP</sequence>
<dbReference type="AlphaFoldDB" id="A0A1U9KM56"/>
<dbReference type="EMBL" id="CP014691">
    <property type="protein sequence ID" value="AQS86876.1"/>
    <property type="molecule type" value="Genomic_DNA"/>
</dbReference>
<dbReference type="NCBIfam" id="NF040576">
    <property type="entry name" value="T2SS_GspM_XpsM"/>
    <property type="match status" value="1"/>
</dbReference>
<protein>
    <submittedName>
        <fullName evidence="1">Uncharacterized protein</fullName>
    </submittedName>
</protein>
<evidence type="ECO:0000313" key="2">
    <source>
        <dbReference type="Proteomes" id="UP000188604"/>
    </source>
</evidence>